<keyword evidence="3" id="KW-0808">Transferase</keyword>
<feature type="transmembrane region" description="Helical" evidence="1">
    <location>
        <begin position="133"/>
        <end position="151"/>
    </location>
</feature>
<evidence type="ECO:0000313" key="4">
    <source>
        <dbReference type="Proteomes" id="UP000823912"/>
    </source>
</evidence>
<reference evidence="3" key="1">
    <citation type="submission" date="2020-10" db="EMBL/GenBank/DDBJ databases">
        <authorList>
            <person name="Gilroy R."/>
        </authorList>
    </citation>
    <scope>NUCLEOTIDE SEQUENCE</scope>
    <source>
        <strain evidence="3">ChiSjej5B23-6657</strain>
    </source>
</reference>
<dbReference type="Pfam" id="PF01757">
    <property type="entry name" value="Acyl_transf_3"/>
    <property type="match status" value="1"/>
</dbReference>
<feature type="domain" description="Acyltransferase 3" evidence="2">
    <location>
        <begin position="4"/>
        <end position="330"/>
    </location>
</feature>
<gene>
    <name evidence="3" type="ORF">IAA55_07270</name>
</gene>
<evidence type="ECO:0000259" key="2">
    <source>
        <dbReference type="Pfam" id="PF01757"/>
    </source>
</evidence>
<name>A0A9D1E9V6_9FIRM</name>
<feature type="transmembrane region" description="Helical" evidence="1">
    <location>
        <begin position="315"/>
        <end position="334"/>
    </location>
</feature>
<organism evidence="3 4">
    <name type="scientific">Candidatus Pullilachnospira gallistercoris</name>
    <dbReference type="NCBI Taxonomy" id="2840911"/>
    <lineage>
        <taxon>Bacteria</taxon>
        <taxon>Bacillati</taxon>
        <taxon>Bacillota</taxon>
        <taxon>Clostridia</taxon>
        <taxon>Lachnospirales</taxon>
        <taxon>Lachnospiraceae</taxon>
        <taxon>Lachnospiraceae incertae sedis</taxon>
        <taxon>Candidatus Pullilachnospira</taxon>
    </lineage>
</organism>
<feature type="transmembrane region" description="Helical" evidence="1">
    <location>
        <begin position="195"/>
        <end position="213"/>
    </location>
</feature>
<evidence type="ECO:0000313" key="3">
    <source>
        <dbReference type="EMBL" id="HIR71065.1"/>
    </source>
</evidence>
<comment type="caution">
    <text evidence="3">The sequence shown here is derived from an EMBL/GenBank/DDBJ whole genome shotgun (WGS) entry which is preliminary data.</text>
</comment>
<feature type="transmembrane region" description="Helical" evidence="1">
    <location>
        <begin position="225"/>
        <end position="242"/>
    </location>
</feature>
<keyword evidence="1" id="KW-0812">Transmembrane</keyword>
<accession>A0A9D1E9V6</accession>
<evidence type="ECO:0000256" key="1">
    <source>
        <dbReference type="SAM" id="Phobius"/>
    </source>
</evidence>
<dbReference type="PANTHER" id="PTHR23028">
    <property type="entry name" value="ACETYLTRANSFERASE"/>
    <property type="match status" value="1"/>
</dbReference>
<dbReference type="EMBL" id="DVHM01000114">
    <property type="protein sequence ID" value="HIR71065.1"/>
    <property type="molecule type" value="Genomic_DNA"/>
</dbReference>
<dbReference type="GO" id="GO:0016020">
    <property type="term" value="C:membrane"/>
    <property type="evidence" value="ECO:0007669"/>
    <property type="project" value="TreeGrafter"/>
</dbReference>
<reference evidence="3" key="2">
    <citation type="journal article" date="2021" name="PeerJ">
        <title>Extensive microbial diversity within the chicken gut microbiome revealed by metagenomics and culture.</title>
        <authorList>
            <person name="Gilroy R."/>
            <person name="Ravi A."/>
            <person name="Getino M."/>
            <person name="Pursley I."/>
            <person name="Horton D.L."/>
            <person name="Alikhan N.F."/>
            <person name="Baker D."/>
            <person name="Gharbi K."/>
            <person name="Hall N."/>
            <person name="Watson M."/>
            <person name="Adriaenssens E.M."/>
            <person name="Foster-Nyarko E."/>
            <person name="Jarju S."/>
            <person name="Secka A."/>
            <person name="Antonio M."/>
            <person name="Oren A."/>
            <person name="Chaudhuri R.R."/>
            <person name="La Ragione R."/>
            <person name="Hildebrand F."/>
            <person name="Pallen M.J."/>
        </authorList>
    </citation>
    <scope>NUCLEOTIDE SEQUENCE</scope>
    <source>
        <strain evidence="3">ChiSjej5B23-6657</strain>
    </source>
</reference>
<dbReference type="PANTHER" id="PTHR23028:SF53">
    <property type="entry name" value="ACYL_TRANSF_3 DOMAIN-CONTAINING PROTEIN"/>
    <property type="match status" value="1"/>
</dbReference>
<keyword evidence="3" id="KW-0012">Acyltransferase</keyword>
<dbReference type="AlphaFoldDB" id="A0A9D1E9V6"/>
<protein>
    <submittedName>
        <fullName evidence="3">Acyltransferase</fullName>
    </submittedName>
</protein>
<keyword evidence="1" id="KW-0472">Membrane</keyword>
<proteinExistence type="predicted"/>
<dbReference type="GO" id="GO:0016747">
    <property type="term" value="F:acyltransferase activity, transferring groups other than amino-acyl groups"/>
    <property type="evidence" value="ECO:0007669"/>
    <property type="project" value="InterPro"/>
</dbReference>
<dbReference type="GO" id="GO:0000271">
    <property type="term" value="P:polysaccharide biosynthetic process"/>
    <property type="evidence" value="ECO:0007669"/>
    <property type="project" value="TreeGrafter"/>
</dbReference>
<dbReference type="InterPro" id="IPR050879">
    <property type="entry name" value="Acyltransferase_3"/>
</dbReference>
<feature type="transmembrane region" description="Helical" evidence="1">
    <location>
        <begin position="37"/>
        <end position="55"/>
    </location>
</feature>
<sequence length="344" mass="39276">MSRNNAIDFWRIIFTYMIVVFHFDTTFPYVNRLGLTPGWYIAVEFFFIVSGYLLYKKVQGSGGSISPWRYTLHRYKQIYPKYLISVLITFIAIVIARKLSPVESVDLLLDSYWELLGLQGIGLGRGWDYINPVSWYISVLFIAGFILWFFLQRYPRAFLNFIGPVFVMIAYSNLYRISGTKNAAVDIEGVFTNYALMKGLADMCLGVFAARFGEYLAGKKRPGGLKALGTAGFVFVMVLAALRGNSNLDCLMALVLAVSVAIAFLPTENRLLTSPLVRRWSKITLNIYLLHEVFRTWIFPQLFPGKYTVPETMGIMALYMVCVTAAAVLFEYLFRLAGRRRRRV</sequence>
<feature type="transmembrane region" description="Helical" evidence="1">
    <location>
        <begin position="158"/>
        <end position="175"/>
    </location>
</feature>
<dbReference type="Proteomes" id="UP000823912">
    <property type="component" value="Unassembled WGS sequence"/>
</dbReference>
<feature type="transmembrane region" description="Helical" evidence="1">
    <location>
        <begin position="12"/>
        <end position="31"/>
    </location>
</feature>
<dbReference type="InterPro" id="IPR002656">
    <property type="entry name" value="Acyl_transf_3_dom"/>
</dbReference>
<keyword evidence="1" id="KW-1133">Transmembrane helix</keyword>
<feature type="transmembrane region" description="Helical" evidence="1">
    <location>
        <begin position="82"/>
        <end position="100"/>
    </location>
</feature>